<dbReference type="RefSeq" id="WP_149957398.1">
    <property type="nucleotide sequence ID" value="NZ_BKDJ01000012.1"/>
</dbReference>
<dbReference type="InterPro" id="IPR002293">
    <property type="entry name" value="AA/rel_permease1"/>
</dbReference>
<feature type="transmembrane region" description="Helical" evidence="6">
    <location>
        <begin position="163"/>
        <end position="184"/>
    </location>
</feature>
<feature type="transmembrane region" description="Helical" evidence="6">
    <location>
        <begin position="137"/>
        <end position="156"/>
    </location>
</feature>
<protein>
    <submittedName>
        <fullName evidence="7">Amino acid permease</fullName>
    </submittedName>
</protein>
<accession>A0A5A7NUY8</accession>
<dbReference type="PANTHER" id="PTHR42770">
    <property type="entry name" value="AMINO ACID TRANSPORTER-RELATED"/>
    <property type="match status" value="1"/>
</dbReference>
<keyword evidence="2" id="KW-1003">Cell membrane</keyword>
<evidence type="ECO:0000256" key="2">
    <source>
        <dbReference type="ARBA" id="ARBA00022475"/>
    </source>
</evidence>
<keyword evidence="4 6" id="KW-1133">Transmembrane helix</keyword>
<keyword evidence="8" id="KW-1185">Reference proteome</keyword>
<evidence type="ECO:0000256" key="1">
    <source>
        <dbReference type="ARBA" id="ARBA00004651"/>
    </source>
</evidence>
<evidence type="ECO:0000256" key="6">
    <source>
        <dbReference type="SAM" id="Phobius"/>
    </source>
</evidence>
<comment type="caution">
    <text evidence="7">The sequence shown here is derived from an EMBL/GenBank/DDBJ whole genome shotgun (WGS) entry which is preliminary data.</text>
</comment>
<evidence type="ECO:0000256" key="5">
    <source>
        <dbReference type="ARBA" id="ARBA00023136"/>
    </source>
</evidence>
<proteinExistence type="predicted"/>
<dbReference type="PANTHER" id="PTHR42770:SF16">
    <property type="entry name" value="AMINO ACID PERMEASE"/>
    <property type="match status" value="1"/>
</dbReference>
<feature type="transmembrane region" description="Helical" evidence="6">
    <location>
        <begin position="84"/>
        <end position="103"/>
    </location>
</feature>
<evidence type="ECO:0000313" key="7">
    <source>
        <dbReference type="EMBL" id="GER23788.1"/>
    </source>
</evidence>
<feature type="transmembrane region" description="Helical" evidence="6">
    <location>
        <begin position="438"/>
        <end position="459"/>
    </location>
</feature>
<dbReference type="GO" id="GO:0022857">
    <property type="term" value="F:transmembrane transporter activity"/>
    <property type="evidence" value="ECO:0007669"/>
    <property type="project" value="InterPro"/>
</dbReference>
<gene>
    <name evidence="7" type="ORF">NCCP1664_22830</name>
</gene>
<feature type="transmembrane region" description="Helical" evidence="6">
    <location>
        <begin position="110"/>
        <end position="131"/>
    </location>
</feature>
<name>A0A5A7NUY8_9MICC</name>
<comment type="subcellular location">
    <subcellularLocation>
        <location evidence="1">Cell membrane</location>
        <topology evidence="1">Multi-pass membrane protein</topology>
    </subcellularLocation>
</comment>
<dbReference type="OrthoDB" id="137613at2"/>
<dbReference type="Proteomes" id="UP000325307">
    <property type="component" value="Unassembled WGS sequence"/>
</dbReference>
<sequence length="489" mass="51224">MSLPTAPPQEDALSKNSLGVFGVAFLVLAAVAPLTGIVVVTAIGMALGNGGGMVASFLAVTAVLLLFGTGYARMSRELVNAGGFYAFVLSGLGRPAALVTGLVAMIGYNFFVAGAVGTIGFFTQIVIAQLTGLDMHWFMWAVLSVVAAFALSRQGIGFSAKVLGVALVCEVLILLVFDFAVLFTHGFDLGVFRPEIAFTGAVGIGFLFASNAFVGVEATGLFSEEARDPKRTIPRATFVAIGFIGAFAAFTTWAIVSAIGAAQAQETALEHLEAGDLVFSLSSSYLGEGLTTVMMVLLLVSLFAALMALHNSATRYIYSLSRVNILPRKLSRTRANGVPERASIVQFTFATAAAGLFALAGLDPITSLVPSMTGFGTLGIITLQLLAALAIVVHFRRKRDPRIFSTLIAPGAGLLGLIVIVALAILNFPVLAGSDAPAIAALPLLLLAALVGGLLWAGYLRRNRPEVYEGLNRDLDRFEEDVPAQPVHN</sequence>
<dbReference type="AlphaFoldDB" id="A0A5A7NUY8"/>
<feature type="transmembrane region" description="Helical" evidence="6">
    <location>
        <begin position="237"/>
        <end position="262"/>
    </location>
</feature>
<feature type="transmembrane region" description="Helical" evidence="6">
    <location>
        <begin position="407"/>
        <end position="426"/>
    </location>
</feature>
<dbReference type="EMBL" id="BKDJ01000012">
    <property type="protein sequence ID" value="GER23788.1"/>
    <property type="molecule type" value="Genomic_DNA"/>
</dbReference>
<reference evidence="7 8" key="1">
    <citation type="submission" date="2019-09" db="EMBL/GenBank/DDBJ databases">
        <title>Arthrobacter zafarii sp. nov., a moderately thermotolerant and halotolerant actinobacterium isolated from Cholistan desert soil of Pakistan.</title>
        <authorList>
            <person name="Amin A."/>
            <person name="Ahmed I."/>
            <person name="Khalid N."/>
            <person name="Schumann P."/>
            <person name="Busse H.J."/>
            <person name="Khan I.U."/>
            <person name="Li S."/>
            <person name="Li W.J."/>
        </authorList>
    </citation>
    <scope>NUCLEOTIDE SEQUENCE [LARGE SCALE GENOMIC DNA]</scope>
    <source>
        <strain evidence="7 8">NCCP-1664</strain>
    </source>
</reference>
<feature type="transmembrane region" description="Helical" evidence="6">
    <location>
        <begin position="20"/>
        <end position="47"/>
    </location>
</feature>
<dbReference type="GO" id="GO:0005886">
    <property type="term" value="C:plasma membrane"/>
    <property type="evidence" value="ECO:0007669"/>
    <property type="project" value="UniProtKB-SubCell"/>
</dbReference>
<organism evidence="7 8">
    <name type="scientific">Zafaria cholistanensis</name>
    <dbReference type="NCBI Taxonomy" id="1682741"/>
    <lineage>
        <taxon>Bacteria</taxon>
        <taxon>Bacillati</taxon>
        <taxon>Actinomycetota</taxon>
        <taxon>Actinomycetes</taxon>
        <taxon>Micrococcales</taxon>
        <taxon>Micrococcaceae</taxon>
        <taxon>Zafaria</taxon>
    </lineage>
</organism>
<feature type="transmembrane region" description="Helical" evidence="6">
    <location>
        <begin position="289"/>
        <end position="309"/>
    </location>
</feature>
<evidence type="ECO:0000256" key="3">
    <source>
        <dbReference type="ARBA" id="ARBA00022692"/>
    </source>
</evidence>
<keyword evidence="5 6" id="KW-0472">Membrane</keyword>
<evidence type="ECO:0000313" key="8">
    <source>
        <dbReference type="Proteomes" id="UP000325307"/>
    </source>
</evidence>
<keyword evidence="3 6" id="KW-0812">Transmembrane</keyword>
<evidence type="ECO:0000256" key="4">
    <source>
        <dbReference type="ARBA" id="ARBA00022989"/>
    </source>
</evidence>
<feature type="transmembrane region" description="Helical" evidence="6">
    <location>
        <begin position="342"/>
        <end position="362"/>
    </location>
</feature>
<dbReference type="InterPro" id="IPR050367">
    <property type="entry name" value="APC_superfamily"/>
</dbReference>
<feature type="transmembrane region" description="Helical" evidence="6">
    <location>
        <begin position="54"/>
        <end position="72"/>
    </location>
</feature>
<feature type="transmembrane region" description="Helical" evidence="6">
    <location>
        <begin position="196"/>
        <end position="216"/>
    </location>
</feature>
<dbReference type="Pfam" id="PF13520">
    <property type="entry name" value="AA_permease_2"/>
    <property type="match status" value="1"/>
</dbReference>
<dbReference type="PIRSF" id="PIRSF006060">
    <property type="entry name" value="AA_transporter"/>
    <property type="match status" value="1"/>
</dbReference>
<feature type="transmembrane region" description="Helical" evidence="6">
    <location>
        <begin position="374"/>
        <end position="395"/>
    </location>
</feature>
<dbReference type="Gene3D" id="1.20.1740.10">
    <property type="entry name" value="Amino acid/polyamine transporter I"/>
    <property type="match status" value="1"/>
</dbReference>